<keyword evidence="5" id="KW-1185">Reference proteome</keyword>
<dbReference type="InterPro" id="IPR019734">
    <property type="entry name" value="TPR_rpt"/>
</dbReference>
<dbReference type="PANTHER" id="PTHR15704:SF7">
    <property type="entry name" value="SUPERKILLER COMPLEX PROTEIN 3"/>
    <property type="match status" value="1"/>
</dbReference>
<dbReference type="Pfam" id="PF13181">
    <property type="entry name" value="TPR_8"/>
    <property type="match status" value="3"/>
</dbReference>
<feature type="repeat" description="TPR" evidence="3">
    <location>
        <begin position="375"/>
        <end position="408"/>
    </location>
</feature>
<dbReference type="PROSITE" id="PS50293">
    <property type="entry name" value="TPR_REGION"/>
    <property type="match status" value="1"/>
</dbReference>
<evidence type="ECO:0000256" key="2">
    <source>
        <dbReference type="ARBA" id="ARBA00022803"/>
    </source>
</evidence>
<evidence type="ECO:0000256" key="1">
    <source>
        <dbReference type="ARBA" id="ARBA00022737"/>
    </source>
</evidence>
<proteinExistence type="predicted"/>
<dbReference type="PROSITE" id="PS50005">
    <property type="entry name" value="TPR"/>
    <property type="match status" value="3"/>
</dbReference>
<evidence type="ECO:0000256" key="3">
    <source>
        <dbReference type="PROSITE-ProRule" id="PRU00339"/>
    </source>
</evidence>
<dbReference type="InterPro" id="IPR011990">
    <property type="entry name" value="TPR-like_helical_dom_sf"/>
</dbReference>
<dbReference type="GO" id="GO:0006401">
    <property type="term" value="P:RNA catabolic process"/>
    <property type="evidence" value="ECO:0007669"/>
    <property type="project" value="InterPro"/>
</dbReference>
<dbReference type="PANTHER" id="PTHR15704">
    <property type="entry name" value="SUPERKILLER 3 PROTEIN-RELATED"/>
    <property type="match status" value="1"/>
</dbReference>
<dbReference type="SUPFAM" id="SSF48452">
    <property type="entry name" value="TPR-like"/>
    <property type="match status" value="4"/>
</dbReference>
<gene>
    <name evidence="4" type="ORF">BCR34DRAFT_608788</name>
</gene>
<organism evidence="4 5">
    <name type="scientific">Clohesyomyces aquaticus</name>
    <dbReference type="NCBI Taxonomy" id="1231657"/>
    <lineage>
        <taxon>Eukaryota</taxon>
        <taxon>Fungi</taxon>
        <taxon>Dikarya</taxon>
        <taxon>Ascomycota</taxon>
        <taxon>Pezizomycotina</taxon>
        <taxon>Dothideomycetes</taxon>
        <taxon>Pleosporomycetidae</taxon>
        <taxon>Pleosporales</taxon>
        <taxon>Lindgomycetaceae</taxon>
        <taxon>Clohesyomyces</taxon>
    </lineage>
</organism>
<protein>
    <recommendedName>
        <fullName evidence="6">TPR-like protein</fullName>
    </recommendedName>
</protein>
<dbReference type="InterPro" id="IPR039226">
    <property type="entry name" value="Ski3/TTC37"/>
</dbReference>
<name>A0A1Y1Y3I6_9PLEO</name>
<evidence type="ECO:0008006" key="6">
    <source>
        <dbReference type="Google" id="ProtNLM"/>
    </source>
</evidence>
<dbReference type="STRING" id="1231657.A0A1Y1Y3I6"/>
<dbReference type="Proteomes" id="UP000193144">
    <property type="component" value="Unassembled WGS sequence"/>
</dbReference>
<feature type="repeat" description="TPR" evidence="3">
    <location>
        <begin position="176"/>
        <end position="209"/>
    </location>
</feature>
<accession>A0A1Y1Y3I6</accession>
<dbReference type="Pfam" id="PF14559">
    <property type="entry name" value="TPR_19"/>
    <property type="match status" value="1"/>
</dbReference>
<dbReference type="EMBL" id="MCFA01000384">
    <property type="protein sequence ID" value="ORX92553.1"/>
    <property type="molecule type" value="Genomic_DNA"/>
</dbReference>
<keyword evidence="1" id="KW-0677">Repeat</keyword>
<dbReference type="AlphaFoldDB" id="A0A1Y1Y3I6"/>
<dbReference type="OrthoDB" id="421075at2759"/>
<keyword evidence="2 3" id="KW-0802">TPR repeat</keyword>
<dbReference type="SMART" id="SM00028">
    <property type="entry name" value="TPR"/>
    <property type="match status" value="9"/>
</dbReference>
<sequence>MASHADFDSAHDLLDLDISTLREYVQFFPHTGLAKVITGYLSSGISKFPLTAEVPEAPDLSEGGVALNQDAPVTQEDCLVMMTEGILDAKNSPLAHCLLGDYYLSLEEYETAAETARKGLKLAAVEAKKTDLSFRRLRDALNSTLATSLIYYQTPRNHPEAKEIFLAILKRKPKFTPALIGIGLILEEEENYPEAIDFLEKALEQDPENGRIGAEAAWCQALNGDYQTGLARLQEYLTYPQMDASKPRGRELRARTLYRIGVCMWELSPSPKARKDRQGAYAKFLASIKANPNFAPPYTKLGVFYEEYNKDRKRARQCYQKAFELSPSEIIAAERLARSFANQGEWDIVEVVAQRVVDSGKVRPAPGSKSKKGVSWPFSALGVVQMNKQEYQKSIVSFLSALRLSPDDYHSYVGLGESYHNSGRYNSAARTFNYAENPTDGIVLKRTGESWFTKYMLANVNRELSEFDEAINGYEAVLGKREKEFGVAIALLQALVEKAWRCIEKGFFGEAADSANRALEVATDISQYKPDAFNLWKAVGDACAVFTEVQEKLDRFPFEAVDTLLRTGIQVDEYDAQKDLDGIGSYQLDLLAADHHDDIASPIARVLHKSILAQKRAIISCTHDVHAQAVAWYNLGWTEYRAHVCLELEQEDTGVSRYLRAALQCFKRAIELEAGNSEFWTSLGVITTTLSPKVAQHAFVRSLHLNERSVRAWTNLGTLYLLQNDQELAHMAFSRAQSTDPDYALAWVGEGIIALLYGDATEALSHFTHAFELSDSESLLTKRQYAISTFDHLINAPTASNDITKLIQPLFALQQLMYQAPYDIPHKHLAALFFERIGNYDEACKALKEICEAVEKEYESDESPAALCKFAIAKSDLARNLLATRAYAEAAEEAETALDLLSEGVDDEVGALPKEALNKTRLSARLTAGLVNYYLQAFERSIGYFRQCLEEGAGNPDVIVLLAEVLWAKGGEEEKDVAREQLFAAVEKSPEHVGAVTLLGAMAALDGDEDTMAAVKDDLAALRTMQGLDAYQLTRVEKVIDAIAILLGGEEEQENEVRRSVMLAPWKSVGWQELAGVTEEPFPAIMAKNLAVRSVPPGGDLGADDLAGAYAGTGIVEDAMRAVVMAPWCGYGWTALAEGVDGL</sequence>
<dbReference type="Gene3D" id="1.25.40.10">
    <property type="entry name" value="Tetratricopeptide repeat domain"/>
    <property type="match status" value="5"/>
</dbReference>
<comment type="caution">
    <text evidence="4">The sequence shown here is derived from an EMBL/GenBank/DDBJ whole genome shotgun (WGS) entry which is preliminary data.</text>
</comment>
<reference evidence="4 5" key="1">
    <citation type="submission" date="2016-07" db="EMBL/GenBank/DDBJ databases">
        <title>Pervasive Adenine N6-methylation of Active Genes in Fungi.</title>
        <authorList>
            <consortium name="DOE Joint Genome Institute"/>
            <person name="Mondo S.J."/>
            <person name="Dannebaum R.O."/>
            <person name="Kuo R.C."/>
            <person name="Labutti K."/>
            <person name="Haridas S."/>
            <person name="Kuo A."/>
            <person name="Salamov A."/>
            <person name="Ahrendt S.R."/>
            <person name="Lipzen A."/>
            <person name="Sullivan W."/>
            <person name="Andreopoulos W.B."/>
            <person name="Clum A."/>
            <person name="Lindquist E."/>
            <person name="Daum C."/>
            <person name="Ramamoorthy G.K."/>
            <person name="Gryganskyi A."/>
            <person name="Culley D."/>
            <person name="Magnuson J.K."/>
            <person name="James T.Y."/>
            <person name="O'Malley M.A."/>
            <person name="Stajich J.E."/>
            <person name="Spatafora J.W."/>
            <person name="Visel A."/>
            <person name="Grigoriev I.V."/>
        </authorList>
    </citation>
    <scope>NUCLEOTIDE SEQUENCE [LARGE SCALE GENOMIC DNA]</scope>
    <source>
        <strain evidence="4 5">CBS 115471</strain>
    </source>
</reference>
<evidence type="ECO:0000313" key="4">
    <source>
        <dbReference type="EMBL" id="ORX92553.1"/>
    </source>
</evidence>
<evidence type="ECO:0000313" key="5">
    <source>
        <dbReference type="Proteomes" id="UP000193144"/>
    </source>
</evidence>
<feature type="repeat" description="TPR" evidence="3">
    <location>
        <begin position="710"/>
        <end position="743"/>
    </location>
</feature>
<dbReference type="GO" id="GO:0055087">
    <property type="term" value="C:Ski complex"/>
    <property type="evidence" value="ECO:0007669"/>
    <property type="project" value="InterPro"/>
</dbReference>